<dbReference type="PROSITE" id="PS51450">
    <property type="entry name" value="LRR"/>
    <property type="match status" value="9"/>
</dbReference>
<dbReference type="Gene3D" id="3.80.10.10">
    <property type="entry name" value="Ribonuclease Inhibitor"/>
    <property type="match status" value="2"/>
</dbReference>
<proteinExistence type="predicted"/>
<dbReference type="AlphaFoldDB" id="A0A2J6PWQ4"/>
<reference evidence="5 6" key="1">
    <citation type="submission" date="2016-05" db="EMBL/GenBank/DDBJ databases">
        <title>A degradative enzymes factory behind the ericoid mycorrhizal symbiosis.</title>
        <authorList>
            <consortium name="DOE Joint Genome Institute"/>
            <person name="Martino E."/>
            <person name="Morin E."/>
            <person name="Grelet G."/>
            <person name="Kuo A."/>
            <person name="Kohler A."/>
            <person name="Daghino S."/>
            <person name="Barry K."/>
            <person name="Choi C."/>
            <person name="Cichocki N."/>
            <person name="Clum A."/>
            <person name="Copeland A."/>
            <person name="Hainaut M."/>
            <person name="Haridas S."/>
            <person name="Labutti K."/>
            <person name="Lindquist E."/>
            <person name="Lipzen A."/>
            <person name="Khouja H.-R."/>
            <person name="Murat C."/>
            <person name="Ohm R."/>
            <person name="Olson A."/>
            <person name="Spatafora J."/>
            <person name="Veneault-Fourrey C."/>
            <person name="Henrissat B."/>
            <person name="Grigoriev I."/>
            <person name="Martin F."/>
            <person name="Perotto S."/>
        </authorList>
    </citation>
    <scope>NUCLEOTIDE SEQUENCE [LARGE SCALE GENOMIC DNA]</scope>
    <source>
        <strain evidence="5 6">UAMH 7357</strain>
    </source>
</reference>
<organism evidence="5 6">
    <name type="scientific">Hyaloscypha hepaticicola</name>
    <dbReference type="NCBI Taxonomy" id="2082293"/>
    <lineage>
        <taxon>Eukaryota</taxon>
        <taxon>Fungi</taxon>
        <taxon>Dikarya</taxon>
        <taxon>Ascomycota</taxon>
        <taxon>Pezizomycotina</taxon>
        <taxon>Leotiomycetes</taxon>
        <taxon>Helotiales</taxon>
        <taxon>Hyaloscyphaceae</taxon>
        <taxon>Hyaloscypha</taxon>
    </lineage>
</organism>
<evidence type="ECO:0000313" key="6">
    <source>
        <dbReference type="Proteomes" id="UP000235672"/>
    </source>
</evidence>
<feature type="region of interest" description="Disordered" evidence="3">
    <location>
        <begin position="1"/>
        <end position="38"/>
    </location>
</feature>
<dbReference type="Proteomes" id="UP000235672">
    <property type="component" value="Unassembled WGS sequence"/>
</dbReference>
<dbReference type="SUPFAM" id="SSF52058">
    <property type="entry name" value="L domain-like"/>
    <property type="match status" value="1"/>
</dbReference>
<dbReference type="PRINTS" id="PR00019">
    <property type="entry name" value="LEURICHRPT"/>
</dbReference>
<dbReference type="PANTHER" id="PTHR46652:SF3">
    <property type="entry name" value="LEUCINE-RICH REPEAT-CONTAINING PROTEIN 9"/>
    <property type="match status" value="1"/>
</dbReference>
<dbReference type="PANTHER" id="PTHR46652">
    <property type="entry name" value="LEUCINE-RICH REPEAT AND IQ DOMAIN-CONTAINING PROTEIN 1-RELATED"/>
    <property type="match status" value="1"/>
</dbReference>
<dbReference type="SMART" id="SM00446">
    <property type="entry name" value="LRRcap"/>
    <property type="match status" value="1"/>
</dbReference>
<dbReference type="InterPro" id="IPR001611">
    <property type="entry name" value="Leu-rich_rpt"/>
</dbReference>
<name>A0A2J6PWQ4_9HELO</name>
<protein>
    <submittedName>
        <fullName evidence="5">L domain-like protein</fullName>
    </submittedName>
</protein>
<keyword evidence="1" id="KW-0433">Leucine-rich repeat</keyword>
<gene>
    <name evidence="5" type="ORF">NA56DRAFT_727018</name>
</gene>
<dbReference type="FunFam" id="3.80.10.10:FF:000446">
    <property type="entry name" value="Protein phosphatase 1 regulatory subunit SDS22"/>
    <property type="match status" value="1"/>
</dbReference>
<evidence type="ECO:0000313" key="5">
    <source>
        <dbReference type="EMBL" id="PMD18449.1"/>
    </source>
</evidence>
<accession>A0A2J6PWQ4</accession>
<evidence type="ECO:0000256" key="2">
    <source>
        <dbReference type="ARBA" id="ARBA00022737"/>
    </source>
</evidence>
<evidence type="ECO:0000259" key="4">
    <source>
        <dbReference type="SMART" id="SM00446"/>
    </source>
</evidence>
<dbReference type="InterPro" id="IPR003591">
    <property type="entry name" value="Leu-rich_rpt_typical-subtyp"/>
</dbReference>
<dbReference type="InterPro" id="IPR050836">
    <property type="entry name" value="SDS22/Internalin_LRR"/>
</dbReference>
<dbReference type="InterPro" id="IPR003603">
    <property type="entry name" value="U2A'_phosphoprotein32A_C"/>
</dbReference>
<dbReference type="STRING" id="1745343.A0A2J6PWQ4"/>
<keyword evidence="6" id="KW-1185">Reference proteome</keyword>
<sequence length="403" mass="45172">MTSEKEKTPPPQQHISINGDDVEGHDTPKSARSSSGWDGKLRIDKKLELANPEALSDPEYSDEENVVPGEVIDADEDLLDDYPPDTEEIDLVHARISSIPSLSLSRFTSVTRLCLRQNSITEIEGLSCLAATLTELDLYDNLIAHIRGLEDLTNLTSLDLSFNKLKHIKKISHLSKLTDLYFVQNKISTIENLEGLSKLRNLELAANRIREIENLESLTGLEELWLGKNKITSIQGLSTLQNLKILSIQSNRVRSISGLSSLPQLEELYISHNALTSLSGLENNKALRVLDVSNNKIEKLEGVGHLEEIEELWASYNLFADFGEMERELGGKKSLTTVYFEGCPLQLRGPAVYRNKVRLALPQVLQIDASESLSSFRFFSFYGPGFHAFRFRANIFVAFVRVS</sequence>
<keyword evidence="2" id="KW-0677">Repeat</keyword>
<evidence type="ECO:0000256" key="1">
    <source>
        <dbReference type="ARBA" id="ARBA00022614"/>
    </source>
</evidence>
<feature type="domain" description="U2A'/phosphoprotein 32 family A C-terminal" evidence="4">
    <location>
        <begin position="350"/>
        <end position="368"/>
    </location>
</feature>
<dbReference type="SMART" id="SM00369">
    <property type="entry name" value="LRR_TYP"/>
    <property type="match status" value="6"/>
</dbReference>
<dbReference type="Pfam" id="PF12799">
    <property type="entry name" value="LRR_4"/>
    <property type="match status" value="2"/>
</dbReference>
<dbReference type="InterPro" id="IPR032675">
    <property type="entry name" value="LRR_dom_sf"/>
</dbReference>
<dbReference type="EMBL" id="KZ613494">
    <property type="protein sequence ID" value="PMD18449.1"/>
    <property type="molecule type" value="Genomic_DNA"/>
</dbReference>
<dbReference type="OrthoDB" id="266138at2759"/>
<evidence type="ECO:0000256" key="3">
    <source>
        <dbReference type="SAM" id="MobiDB-lite"/>
    </source>
</evidence>
<dbReference type="InterPro" id="IPR025875">
    <property type="entry name" value="Leu-rich_rpt_4"/>
</dbReference>
<dbReference type="SMART" id="SM00365">
    <property type="entry name" value="LRR_SD22"/>
    <property type="match status" value="9"/>
</dbReference>
<dbReference type="Pfam" id="PF13855">
    <property type="entry name" value="LRR_8"/>
    <property type="match status" value="1"/>
</dbReference>